<evidence type="ECO:0000313" key="1">
    <source>
        <dbReference type="EMBL" id="VDP64956.1"/>
    </source>
</evidence>
<evidence type="ECO:0000313" key="2">
    <source>
        <dbReference type="Proteomes" id="UP000269396"/>
    </source>
</evidence>
<protein>
    <submittedName>
        <fullName evidence="1">Uncharacterized protein</fullName>
    </submittedName>
</protein>
<reference evidence="1 2" key="1">
    <citation type="submission" date="2018-11" db="EMBL/GenBank/DDBJ databases">
        <authorList>
            <consortium name="Pathogen Informatics"/>
        </authorList>
    </citation>
    <scope>NUCLEOTIDE SEQUENCE [LARGE SCALE GENOMIC DNA]</scope>
    <source>
        <strain>Denwood</strain>
        <strain evidence="2">Zambia</strain>
    </source>
</reference>
<organism evidence="1 2">
    <name type="scientific">Schistosoma mattheei</name>
    <dbReference type="NCBI Taxonomy" id="31246"/>
    <lineage>
        <taxon>Eukaryota</taxon>
        <taxon>Metazoa</taxon>
        <taxon>Spiralia</taxon>
        <taxon>Lophotrochozoa</taxon>
        <taxon>Platyhelminthes</taxon>
        <taxon>Trematoda</taxon>
        <taxon>Digenea</taxon>
        <taxon>Strigeidida</taxon>
        <taxon>Schistosomatoidea</taxon>
        <taxon>Schistosomatidae</taxon>
        <taxon>Schistosoma</taxon>
    </lineage>
</organism>
<proteinExistence type="predicted"/>
<dbReference type="AlphaFoldDB" id="A0A183PIB4"/>
<dbReference type="EMBL" id="UZAL01034261">
    <property type="protein sequence ID" value="VDP64956.1"/>
    <property type="molecule type" value="Genomic_DNA"/>
</dbReference>
<gene>
    <name evidence="1" type="ORF">SMTD_LOCUS14100</name>
</gene>
<sequence length="79" mass="8944">MPFLLDNKETWLFTAEAGFHKHGVTGSRAQLLAIVKALLHDSTMCAIPSIFTSDVLERHKTLKEATSKRGDRTDFQWLD</sequence>
<accession>A0A183PIB4</accession>
<name>A0A183PIB4_9TREM</name>
<dbReference type="Proteomes" id="UP000269396">
    <property type="component" value="Unassembled WGS sequence"/>
</dbReference>
<keyword evidence="2" id="KW-1185">Reference proteome</keyword>
<dbReference type="STRING" id="31246.A0A183PIB4"/>